<evidence type="ECO:0000259" key="1">
    <source>
        <dbReference type="Pfam" id="PF24035"/>
    </source>
</evidence>
<dbReference type="Pfam" id="PF24035">
    <property type="entry name" value="DUF7344"/>
    <property type="match status" value="1"/>
</dbReference>
<evidence type="ECO:0000313" key="3">
    <source>
        <dbReference type="Proteomes" id="UP000605784"/>
    </source>
</evidence>
<name>A0A830GLX4_9EURY</name>
<dbReference type="InterPro" id="IPR036388">
    <property type="entry name" value="WH-like_DNA-bd_sf"/>
</dbReference>
<dbReference type="InterPro" id="IPR055768">
    <property type="entry name" value="DUF7344"/>
</dbReference>
<gene>
    <name evidence="2" type="ORF">GCM10009030_26670</name>
</gene>
<dbReference type="AlphaFoldDB" id="A0A830GLX4"/>
<reference evidence="2" key="1">
    <citation type="journal article" date="2014" name="Int. J. Syst. Evol. Microbiol.">
        <title>Complete genome sequence of Corynebacterium casei LMG S-19264T (=DSM 44701T), isolated from a smear-ripened cheese.</title>
        <authorList>
            <consortium name="US DOE Joint Genome Institute (JGI-PGF)"/>
            <person name="Walter F."/>
            <person name="Albersmeier A."/>
            <person name="Kalinowski J."/>
            <person name="Ruckert C."/>
        </authorList>
    </citation>
    <scope>NUCLEOTIDE SEQUENCE</scope>
    <source>
        <strain evidence="2">JCM 17820</strain>
    </source>
</reference>
<reference evidence="2" key="2">
    <citation type="submission" date="2020-09" db="EMBL/GenBank/DDBJ databases">
        <authorList>
            <person name="Sun Q."/>
            <person name="Ohkuma M."/>
        </authorList>
    </citation>
    <scope>NUCLEOTIDE SEQUENCE</scope>
    <source>
        <strain evidence="2">JCM 17820</strain>
    </source>
</reference>
<dbReference type="RefSeq" id="WP_420842324.1">
    <property type="nucleotide sequence ID" value="NZ_BMOU01000004.1"/>
</dbReference>
<dbReference type="Gene3D" id="1.10.10.10">
    <property type="entry name" value="Winged helix-like DNA-binding domain superfamily/Winged helix DNA-binding domain"/>
    <property type="match status" value="1"/>
</dbReference>
<feature type="domain" description="DUF7344" evidence="1">
    <location>
        <begin position="8"/>
        <end position="87"/>
    </location>
</feature>
<protein>
    <recommendedName>
        <fullName evidence="1">DUF7344 domain-containing protein</fullName>
    </recommendedName>
</protein>
<dbReference type="EMBL" id="BMOU01000004">
    <property type="protein sequence ID" value="GGN97419.1"/>
    <property type="molecule type" value="Genomic_DNA"/>
</dbReference>
<sequence>MLGASSVFELLAADYRRQILLTLCDSEHIEVPDAILMRGARHGQSPAMATSGTTADSTVTIELYHTHLPKLAQAGLIEWDRDAGVVSRGPEFEQIRPMICLLAENEECVPGDLV</sequence>
<comment type="caution">
    <text evidence="2">The sequence shown here is derived from an EMBL/GenBank/DDBJ whole genome shotgun (WGS) entry which is preliminary data.</text>
</comment>
<dbReference type="Proteomes" id="UP000605784">
    <property type="component" value="Unassembled WGS sequence"/>
</dbReference>
<accession>A0A830GLX4</accession>
<evidence type="ECO:0000313" key="2">
    <source>
        <dbReference type="EMBL" id="GGN97419.1"/>
    </source>
</evidence>
<organism evidence="2 3">
    <name type="scientific">Haloarcula pellucida</name>
    <dbReference type="NCBI Taxonomy" id="1427151"/>
    <lineage>
        <taxon>Archaea</taxon>
        <taxon>Methanobacteriati</taxon>
        <taxon>Methanobacteriota</taxon>
        <taxon>Stenosarchaea group</taxon>
        <taxon>Halobacteria</taxon>
        <taxon>Halobacteriales</taxon>
        <taxon>Haloarculaceae</taxon>
        <taxon>Haloarcula</taxon>
    </lineage>
</organism>
<keyword evidence="3" id="KW-1185">Reference proteome</keyword>
<proteinExistence type="predicted"/>